<dbReference type="InterPro" id="IPR039327">
    <property type="entry name" value="CON7-like"/>
</dbReference>
<dbReference type="PANTHER" id="PTHR36167:SF3">
    <property type="entry name" value="C2H2 FINGER DOMAIN TRANSCRIPTION FACTOR (EUROFUNG)-RELATED"/>
    <property type="match status" value="1"/>
</dbReference>
<feature type="compositionally biased region" description="Low complexity" evidence="1">
    <location>
        <begin position="335"/>
        <end position="345"/>
    </location>
</feature>
<sequence length="705" mass="71156">MDTFAYQPPNTHSPGRYANSPSAGPADPSSSSFAPRPGSSSGAHASGGFTATLPPLQEHASTDVSGANGSGAVGGTRPTLVEFEQLAGEDAFGGIGGDAGDGVNGQSGFAGAASGVGFRDPFGRPGSTGGQAQAGAGGGMFAAGLNGASSQSPSHAYFNPQTINPSVNTRNTRPMTAPSGHGYIGSHSYSAAPSNFYAPAQPTGPPGVFDSFHGAPPHTAVPPGPSSFQYQVDSNPHAAEFDSYRARGFSLPDVNGNTLGMGVDPLVQVNEGTSPPSSTPFFYTPPAVQTVRPMTTGGMFYPAVLDPHASAVMPAPLMGAPGSVLPPGVPFGPYSSDTSRPGSSSGAAITARRRSSGGTTAQAASGKQYNFVQQGGQVTKRPRRRYDEIERMYNCDYPGCTKAYGTLNHLNSHKTMQKHGPKSTPAQFKEIRKAWRERKKAEAAAAARAQAAGPPQHRGQGPVPNGAVPPLVPIPGSATDRPRPSTSAGEYHVTMAAPYMSAGGAPSVLPYDAAAGPTASTLPLARGQLVGPLDAQLGMYGGQVPSTFGGPFDSFSNSANRPVTAPSYYVAPSFGSIPPHHPLATQSTASHQPSPLGPGTTSASARYMNPLSSTLGAAASADRRFSLPVSSLGPSAPFQLPPPPATAGSLPPPPPLSGAATTGTPASPEMKMPQPMPPTASFALLASSGGPGGVGGGAAEEVSAQ</sequence>
<dbReference type="Gene3D" id="3.30.160.60">
    <property type="entry name" value="Classic Zinc Finger"/>
    <property type="match status" value="1"/>
</dbReference>
<dbReference type="EMBL" id="LK052939">
    <property type="protein sequence ID" value="CDR39553.1"/>
    <property type="molecule type" value="Genomic_DNA"/>
</dbReference>
<dbReference type="PANTHER" id="PTHR36167">
    <property type="entry name" value="C2H2 FINGER DOMAIN TRANSCRIPTION FACTOR (EUROFUNG)-RELATED"/>
    <property type="match status" value="1"/>
</dbReference>
<feature type="domain" description="C2H2-type" evidence="2">
    <location>
        <begin position="395"/>
        <end position="419"/>
    </location>
</feature>
<gene>
    <name evidence="3" type="ORF">RHTO0S_04e06370g</name>
</gene>
<feature type="compositionally biased region" description="Pro residues" evidence="1">
    <location>
        <begin position="639"/>
        <end position="656"/>
    </location>
</feature>
<feature type="region of interest" description="Disordered" evidence="1">
    <location>
        <begin position="331"/>
        <end position="381"/>
    </location>
</feature>
<feature type="compositionally biased region" description="Low complexity" evidence="1">
    <location>
        <begin position="443"/>
        <end position="452"/>
    </location>
</feature>
<feature type="compositionally biased region" description="Low complexity" evidence="1">
    <location>
        <begin position="18"/>
        <end position="48"/>
    </location>
</feature>
<evidence type="ECO:0000313" key="3">
    <source>
        <dbReference type="EMBL" id="CDR39553.1"/>
    </source>
</evidence>
<feature type="region of interest" description="Disordered" evidence="1">
    <location>
        <begin position="441"/>
        <end position="487"/>
    </location>
</feature>
<feature type="compositionally biased region" description="Gly residues" evidence="1">
    <location>
        <begin position="689"/>
        <end position="698"/>
    </location>
</feature>
<feature type="compositionally biased region" description="Polar residues" evidence="1">
    <location>
        <begin position="356"/>
        <end position="377"/>
    </location>
</feature>
<name>A0A061AXW3_RHOTO</name>
<dbReference type="PROSITE" id="PS00028">
    <property type="entry name" value="ZINC_FINGER_C2H2_1"/>
    <property type="match status" value="1"/>
</dbReference>
<dbReference type="OrthoDB" id="2537453at2759"/>
<evidence type="ECO:0000256" key="1">
    <source>
        <dbReference type="SAM" id="MobiDB-lite"/>
    </source>
</evidence>
<proteinExistence type="predicted"/>
<feature type="region of interest" description="Disordered" evidence="1">
    <location>
        <begin position="634"/>
        <end position="705"/>
    </location>
</feature>
<feature type="region of interest" description="Disordered" evidence="1">
    <location>
        <begin position="201"/>
        <end position="227"/>
    </location>
</feature>
<dbReference type="AlphaFoldDB" id="A0A061AXW3"/>
<dbReference type="InterPro" id="IPR013087">
    <property type="entry name" value="Znf_C2H2_type"/>
</dbReference>
<accession>A0A061AXW3</accession>
<evidence type="ECO:0000259" key="2">
    <source>
        <dbReference type="PROSITE" id="PS00028"/>
    </source>
</evidence>
<reference evidence="3" key="1">
    <citation type="journal article" date="2014" name="Genome Announc.">
        <title>Draft genome sequence of Rhodosporidium toruloides CECT1137, an oleaginous yeast of biotechnological interest.</title>
        <authorList>
            <person name="Morin N."/>
            <person name="Calcas X."/>
            <person name="Devillers H."/>
            <person name="Durrens P."/>
            <person name="Sherman D.J."/>
            <person name="Nicaud J.-M."/>
            <person name="Neuveglise C."/>
        </authorList>
    </citation>
    <scope>NUCLEOTIDE SEQUENCE</scope>
    <source>
        <strain evidence="3">CECT1137</strain>
    </source>
</reference>
<protein>
    <submittedName>
        <fullName evidence="3">RHTO0S04e06370g1_1</fullName>
    </submittedName>
</protein>
<dbReference type="GO" id="GO:0006355">
    <property type="term" value="P:regulation of DNA-templated transcription"/>
    <property type="evidence" value="ECO:0007669"/>
    <property type="project" value="InterPro"/>
</dbReference>
<feature type="compositionally biased region" description="Polar residues" evidence="1">
    <location>
        <begin position="584"/>
        <end position="607"/>
    </location>
</feature>
<feature type="compositionally biased region" description="Low complexity" evidence="1">
    <location>
        <begin position="657"/>
        <end position="668"/>
    </location>
</feature>
<feature type="region of interest" description="Disordered" evidence="1">
    <location>
        <begin position="579"/>
        <end position="607"/>
    </location>
</feature>
<feature type="region of interest" description="Disordered" evidence="1">
    <location>
        <begin position="1"/>
        <end position="76"/>
    </location>
</feature>
<organism evidence="3">
    <name type="scientific">Rhodotorula toruloides</name>
    <name type="common">Yeast</name>
    <name type="synonym">Rhodosporidium toruloides</name>
    <dbReference type="NCBI Taxonomy" id="5286"/>
    <lineage>
        <taxon>Eukaryota</taxon>
        <taxon>Fungi</taxon>
        <taxon>Dikarya</taxon>
        <taxon>Basidiomycota</taxon>
        <taxon>Pucciniomycotina</taxon>
        <taxon>Microbotryomycetes</taxon>
        <taxon>Sporidiobolales</taxon>
        <taxon>Sporidiobolaceae</taxon>
        <taxon>Rhodotorula</taxon>
    </lineage>
</organism>